<protein>
    <recommendedName>
        <fullName evidence="3">Lipoprotein</fullName>
    </recommendedName>
</protein>
<accession>A0ABW3RA07</accession>
<evidence type="ECO:0008006" key="3">
    <source>
        <dbReference type="Google" id="ProtNLM"/>
    </source>
</evidence>
<gene>
    <name evidence="1" type="ORF">ACFQ2E_05040</name>
</gene>
<dbReference type="EMBL" id="JBHTLJ010000001">
    <property type="protein sequence ID" value="MFD1161772.1"/>
    <property type="molecule type" value="Genomic_DNA"/>
</dbReference>
<dbReference type="RefSeq" id="WP_311937309.1">
    <property type="nucleotide sequence ID" value="NZ_JAVSCK010000001.1"/>
</dbReference>
<sequence>MNSRAFLVLLAFLITSCKAAKEKKLCLENVKDKMALNINSFQELTSYIKIENEDLEEILWIIDGVPVEDYLIVNTINKKDFDLLKVDYLPKAKTLSFCKPSTKVVLILTNNCLKK</sequence>
<proteinExistence type="predicted"/>
<evidence type="ECO:0000313" key="1">
    <source>
        <dbReference type="EMBL" id="MFD1161772.1"/>
    </source>
</evidence>
<dbReference type="PROSITE" id="PS51257">
    <property type="entry name" value="PROKAR_LIPOPROTEIN"/>
    <property type="match status" value="1"/>
</dbReference>
<name>A0ABW3RA07_9FLAO</name>
<keyword evidence="2" id="KW-1185">Reference proteome</keyword>
<reference evidence="2" key="1">
    <citation type="journal article" date="2019" name="Int. J. Syst. Evol. Microbiol.">
        <title>The Global Catalogue of Microorganisms (GCM) 10K type strain sequencing project: providing services to taxonomists for standard genome sequencing and annotation.</title>
        <authorList>
            <consortium name="The Broad Institute Genomics Platform"/>
            <consortium name="The Broad Institute Genome Sequencing Center for Infectious Disease"/>
            <person name="Wu L."/>
            <person name="Ma J."/>
        </authorList>
    </citation>
    <scope>NUCLEOTIDE SEQUENCE [LARGE SCALE GENOMIC DNA]</scope>
    <source>
        <strain evidence="2">CCUG 63246</strain>
    </source>
</reference>
<evidence type="ECO:0000313" key="2">
    <source>
        <dbReference type="Proteomes" id="UP001597163"/>
    </source>
</evidence>
<organism evidence="1 2">
    <name type="scientific">Hwangdonia seohaensis</name>
    <dbReference type="NCBI Taxonomy" id="1240727"/>
    <lineage>
        <taxon>Bacteria</taxon>
        <taxon>Pseudomonadati</taxon>
        <taxon>Bacteroidota</taxon>
        <taxon>Flavobacteriia</taxon>
        <taxon>Flavobacteriales</taxon>
        <taxon>Flavobacteriaceae</taxon>
        <taxon>Hwangdonia</taxon>
    </lineage>
</organism>
<comment type="caution">
    <text evidence="1">The sequence shown here is derived from an EMBL/GenBank/DDBJ whole genome shotgun (WGS) entry which is preliminary data.</text>
</comment>
<dbReference type="Proteomes" id="UP001597163">
    <property type="component" value="Unassembled WGS sequence"/>
</dbReference>